<name>A0A8J8MM59_9FIRM</name>
<dbReference type="Proteomes" id="UP000683246">
    <property type="component" value="Chromosome"/>
</dbReference>
<dbReference type="InterPro" id="IPR036390">
    <property type="entry name" value="WH_DNA-bd_sf"/>
</dbReference>
<evidence type="ECO:0000256" key="1">
    <source>
        <dbReference type="ARBA" id="ARBA00005384"/>
    </source>
</evidence>
<keyword evidence="3" id="KW-0805">Transcription regulation</keyword>
<keyword evidence="2" id="KW-0663">Pyridoxal phosphate</keyword>
<organism evidence="7 8">
    <name type="scientific">Vallitalea pronyensis</name>
    <dbReference type="NCBI Taxonomy" id="1348613"/>
    <lineage>
        <taxon>Bacteria</taxon>
        <taxon>Bacillati</taxon>
        <taxon>Bacillota</taxon>
        <taxon>Clostridia</taxon>
        <taxon>Lachnospirales</taxon>
        <taxon>Vallitaleaceae</taxon>
        <taxon>Vallitalea</taxon>
    </lineage>
</organism>
<evidence type="ECO:0000256" key="3">
    <source>
        <dbReference type="ARBA" id="ARBA00023015"/>
    </source>
</evidence>
<dbReference type="GO" id="GO:0003700">
    <property type="term" value="F:DNA-binding transcription factor activity"/>
    <property type="evidence" value="ECO:0007669"/>
    <property type="project" value="InterPro"/>
</dbReference>
<dbReference type="PANTHER" id="PTHR46577">
    <property type="entry name" value="HTH-TYPE TRANSCRIPTIONAL REGULATORY PROTEIN GABR"/>
    <property type="match status" value="1"/>
</dbReference>
<evidence type="ECO:0000256" key="4">
    <source>
        <dbReference type="ARBA" id="ARBA00023125"/>
    </source>
</evidence>
<dbReference type="PROSITE" id="PS50949">
    <property type="entry name" value="HTH_GNTR"/>
    <property type="match status" value="1"/>
</dbReference>
<keyword evidence="5" id="KW-0804">Transcription</keyword>
<dbReference type="CDD" id="cd07377">
    <property type="entry name" value="WHTH_GntR"/>
    <property type="match status" value="1"/>
</dbReference>
<protein>
    <submittedName>
        <fullName evidence="7">PLP-dependent aminotransferase family protein</fullName>
    </submittedName>
</protein>
<dbReference type="InterPro" id="IPR036388">
    <property type="entry name" value="WH-like_DNA-bd_sf"/>
</dbReference>
<evidence type="ECO:0000259" key="6">
    <source>
        <dbReference type="PROSITE" id="PS50949"/>
    </source>
</evidence>
<dbReference type="Gene3D" id="3.40.640.10">
    <property type="entry name" value="Type I PLP-dependent aspartate aminotransferase-like (Major domain)"/>
    <property type="match status" value="1"/>
</dbReference>
<evidence type="ECO:0000313" key="7">
    <source>
        <dbReference type="EMBL" id="QUI24407.1"/>
    </source>
</evidence>
<dbReference type="AlphaFoldDB" id="A0A8J8MM59"/>
<dbReference type="SUPFAM" id="SSF46785">
    <property type="entry name" value="Winged helix' DNA-binding domain"/>
    <property type="match status" value="1"/>
</dbReference>
<dbReference type="PRINTS" id="PR00035">
    <property type="entry name" value="HTHGNTR"/>
</dbReference>
<keyword evidence="7" id="KW-0032">Aminotransferase</keyword>
<dbReference type="CDD" id="cd00609">
    <property type="entry name" value="AAT_like"/>
    <property type="match status" value="1"/>
</dbReference>
<dbReference type="RefSeq" id="WP_212695102.1">
    <property type="nucleotide sequence ID" value="NZ_CP058649.1"/>
</dbReference>
<proteinExistence type="inferred from homology"/>
<dbReference type="GO" id="GO:0003677">
    <property type="term" value="F:DNA binding"/>
    <property type="evidence" value="ECO:0007669"/>
    <property type="project" value="UniProtKB-KW"/>
</dbReference>
<dbReference type="Gene3D" id="1.10.10.10">
    <property type="entry name" value="Winged helix-like DNA-binding domain superfamily/Winged helix DNA-binding domain"/>
    <property type="match status" value="1"/>
</dbReference>
<dbReference type="EMBL" id="CP058649">
    <property type="protein sequence ID" value="QUI24407.1"/>
    <property type="molecule type" value="Genomic_DNA"/>
</dbReference>
<evidence type="ECO:0000256" key="5">
    <source>
        <dbReference type="ARBA" id="ARBA00023163"/>
    </source>
</evidence>
<sequence>MMDLMPNLGMENGQPLYVQLYRYIREEIIQGRLEQDEKLPSIRRLSKSLAISRTTIENAYQQLLVEGYLYSLPQKGYYVSAFDKTYVNHQETQVVGHPQARIEDSIQYDFKNEYVEVHNFDFNLWRKYMNRVLNYDSHKLYKANHIQGEEELRQEIVRYLRRSRGVTAEPHQIIVGSGGQYLLNILSTLLKQMHIRECAFEDPGFNRAKNIFIHNDFNIVPIPVEAQGLNLEVLRQSQAKLCYVSPSHQFPTGMVMSIDQRIQLLKWASDNKGYIIEDDYNSELRYSGKPIPSMQSFDKDNRVIYLGSFSTVLVPAIRISYMILPNGLFDLYHQNKYRYTQTTSKTEQLALATFMGEGMFEKHIRRLKKNYAKKNAAIIQAVRTYMDEHVTIGGMDSGLHLLLTIKTSLTEQEIVKMAYHKAMLLFSMSEYRIAPREDSNPIMILSYRGIPSEKIDEAIKLLKEITIK</sequence>
<reference evidence="7" key="1">
    <citation type="submission" date="2020-07" db="EMBL/GenBank/DDBJ databases">
        <title>Vallitalea pronyensis genome.</title>
        <authorList>
            <person name="Postec A."/>
        </authorList>
    </citation>
    <scope>NUCLEOTIDE SEQUENCE</scope>
    <source>
        <strain evidence="7">FatNI3</strain>
    </source>
</reference>
<dbReference type="SUPFAM" id="SSF53383">
    <property type="entry name" value="PLP-dependent transferases"/>
    <property type="match status" value="1"/>
</dbReference>
<dbReference type="InterPro" id="IPR015424">
    <property type="entry name" value="PyrdxlP-dep_Trfase"/>
</dbReference>
<dbReference type="Pfam" id="PF00155">
    <property type="entry name" value="Aminotran_1_2"/>
    <property type="match status" value="1"/>
</dbReference>
<dbReference type="GO" id="GO:0008483">
    <property type="term" value="F:transaminase activity"/>
    <property type="evidence" value="ECO:0007669"/>
    <property type="project" value="UniProtKB-KW"/>
</dbReference>
<dbReference type="PANTHER" id="PTHR46577:SF1">
    <property type="entry name" value="HTH-TYPE TRANSCRIPTIONAL REGULATORY PROTEIN GABR"/>
    <property type="match status" value="1"/>
</dbReference>
<keyword evidence="8" id="KW-1185">Reference proteome</keyword>
<dbReference type="InterPro" id="IPR004839">
    <property type="entry name" value="Aminotransferase_I/II_large"/>
</dbReference>
<comment type="similarity">
    <text evidence="1">In the C-terminal section; belongs to the class-I pyridoxal-phosphate-dependent aminotransferase family.</text>
</comment>
<gene>
    <name evidence="7" type="ORF">HZI73_19825</name>
</gene>
<keyword evidence="4" id="KW-0238">DNA-binding</keyword>
<keyword evidence="7" id="KW-0808">Transferase</keyword>
<feature type="domain" description="HTH gntR-type" evidence="6">
    <location>
        <begin position="14"/>
        <end position="82"/>
    </location>
</feature>
<dbReference type="InterPro" id="IPR000524">
    <property type="entry name" value="Tscrpt_reg_HTH_GntR"/>
</dbReference>
<dbReference type="KEGG" id="vpy:HZI73_19825"/>
<evidence type="ECO:0000313" key="8">
    <source>
        <dbReference type="Proteomes" id="UP000683246"/>
    </source>
</evidence>
<accession>A0A8J8MM59</accession>
<dbReference type="Pfam" id="PF00392">
    <property type="entry name" value="GntR"/>
    <property type="match status" value="1"/>
</dbReference>
<dbReference type="InterPro" id="IPR051446">
    <property type="entry name" value="HTH_trans_reg/aminotransferase"/>
</dbReference>
<dbReference type="SMART" id="SM00345">
    <property type="entry name" value="HTH_GNTR"/>
    <property type="match status" value="1"/>
</dbReference>
<dbReference type="GO" id="GO:0030170">
    <property type="term" value="F:pyridoxal phosphate binding"/>
    <property type="evidence" value="ECO:0007669"/>
    <property type="project" value="InterPro"/>
</dbReference>
<dbReference type="InterPro" id="IPR015421">
    <property type="entry name" value="PyrdxlP-dep_Trfase_major"/>
</dbReference>
<evidence type="ECO:0000256" key="2">
    <source>
        <dbReference type="ARBA" id="ARBA00022898"/>
    </source>
</evidence>